<feature type="transmembrane region" description="Helical" evidence="6">
    <location>
        <begin position="408"/>
        <end position="432"/>
    </location>
</feature>
<dbReference type="Gene3D" id="1.20.1250.20">
    <property type="entry name" value="MFS general substrate transporter like domains"/>
    <property type="match status" value="1"/>
</dbReference>
<accession>A0A6A6HQU9</accession>
<dbReference type="GO" id="GO:0035348">
    <property type="term" value="P:acetyl-CoA transmembrane transport"/>
    <property type="evidence" value="ECO:0007669"/>
    <property type="project" value="InterPro"/>
</dbReference>
<protein>
    <recommendedName>
        <fullName evidence="9">Acetyl-coenzyme A transporter 1</fullName>
    </recommendedName>
</protein>
<dbReference type="GO" id="GO:0008521">
    <property type="term" value="F:acetyl-CoA transmembrane transporter activity"/>
    <property type="evidence" value="ECO:0007669"/>
    <property type="project" value="InterPro"/>
</dbReference>
<feature type="transmembrane region" description="Helical" evidence="6">
    <location>
        <begin position="186"/>
        <end position="212"/>
    </location>
</feature>
<feature type="transmembrane region" description="Helical" evidence="6">
    <location>
        <begin position="268"/>
        <end position="287"/>
    </location>
</feature>
<reference evidence="7" key="1">
    <citation type="journal article" date="2020" name="Stud. Mycol.">
        <title>101 Dothideomycetes genomes: a test case for predicting lifestyles and emergence of pathogens.</title>
        <authorList>
            <person name="Haridas S."/>
            <person name="Albert R."/>
            <person name="Binder M."/>
            <person name="Bloem J."/>
            <person name="Labutti K."/>
            <person name="Salamov A."/>
            <person name="Andreopoulos B."/>
            <person name="Baker S."/>
            <person name="Barry K."/>
            <person name="Bills G."/>
            <person name="Bluhm B."/>
            <person name="Cannon C."/>
            <person name="Castanera R."/>
            <person name="Culley D."/>
            <person name="Daum C."/>
            <person name="Ezra D."/>
            <person name="Gonzalez J."/>
            <person name="Henrissat B."/>
            <person name="Kuo A."/>
            <person name="Liang C."/>
            <person name="Lipzen A."/>
            <person name="Lutzoni F."/>
            <person name="Magnuson J."/>
            <person name="Mondo S."/>
            <person name="Nolan M."/>
            <person name="Ohm R."/>
            <person name="Pangilinan J."/>
            <person name="Park H.-J."/>
            <person name="Ramirez L."/>
            <person name="Alfaro M."/>
            <person name="Sun H."/>
            <person name="Tritt A."/>
            <person name="Yoshinaga Y."/>
            <person name="Zwiers L.-H."/>
            <person name="Turgeon B."/>
            <person name="Goodwin S."/>
            <person name="Spatafora J."/>
            <person name="Crous P."/>
            <person name="Grigoriev I."/>
        </authorList>
    </citation>
    <scope>NUCLEOTIDE SEQUENCE</scope>
    <source>
        <strain evidence="7">CBS 122368</strain>
    </source>
</reference>
<dbReference type="Pfam" id="PF13000">
    <property type="entry name" value="Acatn"/>
    <property type="match status" value="2"/>
</dbReference>
<feature type="compositionally biased region" description="Basic residues" evidence="5">
    <location>
        <begin position="1"/>
        <end position="10"/>
    </location>
</feature>
<feature type="transmembrane region" description="Helical" evidence="6">
    <location>
        <begin position="380"/>
        <end position="402"/>
    </location>
</feature>
<dbReference type="AlphaFoldDB" id="A0A6A6HQU9"/>
<feature type="transmembrane region" description="Helical" evidence="6">
    <location>
        <begin position="526"/>
        <end position="545"/>
    </location>
</feature>
<dbReference type="Proteomes" id="UP000800094">
    <property type="component" value="Unassembled WGS sequence"/>
</dbReference>
<dbReference type="InterPro" id="IPR036259">
    <property type="entry name" value="MFS_trans_sf"/>
</dbReference>
<gene>
    <name evidence="7" type="ORF">BU26DRAFT_442648</name>
</gene>
<keyword evidence="8" id="KW-1185">Reference proteome</keyword>
<evidence type="ECO:0000256" key="3">
    <source>
        <dbReference type="ARBA" id="ARBA00022989"/>
    </source>
</evidence>
<evidence type="ECO:0000313" key="8">
    <source>
        <dbReference type="Proteomes" id="UP000800094"/>
    </source>
</evidence>
<evidence type="ECO:0008006" key="9">
    <source>
        <dbReference type="Google" id="ProtNLM"/>
    </source>
</evidence>
<keyword evidence="4 6" id="KW-0472">Membrane</keyword>
<evidence type="ECO:0000256" key="4">
    <source>
        <dbReference type="ARBA" id="ARBA00023136"/>
    </source>
</evidence>
<evidence type="ECO:0000256" key="5">
    <source>
        <dbReference type="SAM" id="MobiDB-lite"/>
    </source>
</evidence>
<evidence type="ECO:0000313" key="7">
    <source>
        <dbReference type="EMBL" id="KAF2240401.1"/>
    </source>
</evidence>
<organism evidence="7 8">
    <name type="scientific">Trematosphaeria pertusa</name>
    <dbReference type="NCBI Taxonomy" id="390896"/>
    <lineage>
        <taxon>Eukaryota</taxon>
        <taxon>Fungi</taxon>
        <taxon>Dikarya</taxon>
        <taxon>Ascomycota</taxon>
        <taxon>Pezizomycotina</taxon>
        <taxon>Dothideomycetes</taxon>
        <taxon>Pleosporomycetidae</taxon>
        <taxon>Pleosporales</taxon>
        <taxon>Massarineae</taxon>
        <taxon>Trematosphaeriaceae</taxon>
        <taxon>Trematosphaeria</taxon>
    </lineage>
</organism>
<feature type="region of interest" description="Disordered" evidence="5">
    <location>
        <begin position="1"/>
        <end position="40"/>
    </location>
</feature>
<dbReference type="InterPro" id="IPR024371">
    <property type="entry name" value="AcetylCoA_trans_1-like"/>
</dbReference>
<feature type="transmembrane region" description="Helical" evidence="6">
    <location>
        <begin position="81"/>
        <end position="103"/>
    </location>
</feature>
<dbReference type="RefSeq" id="XP_033675405.1">
    <property type="nucleotide sequence ID" value="XM_033824516.1"/>
</dbReference>
<keyword evidence="3 6" id="KW-1133">Transmembrane helix</keyword>
<dbReference type="GeneID" id="54577846"/>
<dbReference type="PANTHER" id="PTHR12778">
    <property type="entry name" value="SOLUTE CARRIER FAMILY 33 ACETYL-COA TRANSPORTER -RELATED"/>
    <property type="match status" value="1"/>
</dbReference>
<comment type="subcellular location">
    <subcellularLocation>
        <location evidence="1">Membrane</location>
        <topology evidence="1">Multi-pass membrane protein</topology>
    </subcellularLocation>
</comment>
<proteinExistence type="predicted"/>
<dbReference type="InterPro" id="IPR004752">
    <property type="entry name" value="AmpG_permease/AT-1"/>
</dbReference>
<dbReference type="FunFam" id="1.20.1250.20:FF:000289">
    <property type="entry name" value="Acetyl-coenzyme A transporter 1"/>
    <property type="match status" value="1"/>
</dbReference>
<evidence type="ECO:0000256" key="2">
    <source>
        <dbReference type="ARBA" id="ARBA00022692"/>
    </source>
</evidence>
<evidence type="ECO:0000256" key="6">
    <source>
        <dbReference type="SAM" id="Phobius"/>
    </source>
</evidence>
<keyword evidence="2 6" id="KW-0812">Transmembrane</keyword>
<dbReference type="SUPFAM" id="SSF103473">
    <property type="entry name" value="MFS general substrate transporter"/>
    <property type="match status" value="1"/>
</dbReference>
<dbReference type="OrthoDB" id="6415790at2759"/>
<dbReference type="EMBL" id="ML987218">
    <property type="protein sequence ID" value="KAF2240401.1"/>
    <property type="molecule type" value="Genomic_DNA"/>
</dbReference>
<name>A0A6A6HQU9_9PLEO</name>
<feature type="transmembrane region" description="Helical" evidence="6">
    <location>
        <begin position="444"/>
        <end position="463"/>
    </location>
</feature>
<sequence>MSKRAGKKANGHANTSATMNGVLEHRRRHGSIDNSSPASQAASLMQRSSFSLDDPVPALHHEEDGPSKGFFELPKKDQRNFLLLVLLYFLQGIPMGLATGSVPFLLKSVVSYSSIGVFSLAAYPYSLKLLWSPIVDAVWTPKLGRRKSWILPIQTVSGFSMLWLGSKVKKMMEYAGEKEGNGIWNFTFWWFALVFLCATQDIAVDGWALTLLSHENLSYASTAQTVGLTAGQFMSYTVFLAFNSKDFANKWFRPANAPGDTGLMTLDGYLTFWGWAYLVVTFGLAVMKREERTKDTDGVAEVYQSMWGILKLKNIQTFIIIHLIAKIGFQANDAVTSLKLLDKGFSQEDLALTILIDFPIEVSLGYYIGKWCQTSPPMHIWCWAFVGRLVAAGFAQFVVSIFPPGGTTLWYLLLVICEHVLSTFMNTVMFVAVSAFHAKISDPVIGGTYMTLLATVSNLGGTFPRYFVLGFVDIFTVATCEPPATPPKAELLKGDLVTQAFSCVLEAEKHRCRDGGGVCNVTTDGYYVTNIICIIIGVVTFWGFIKPAVMRIQALPLRAWRLSE</sequence>
<evidence type="ECO:0000256" key="1">
    <source>
        <dbReference type="ARBA" id="ARBA00004141"/>
    </source>
</evidence>
<dbReference type="PANTHER" id="PTHR12778:SF9">
    <property type="entry name" value="ACETYL-COENZYME A TRANSPORTER 1"/>
    <property type="match status" value="1"/>
</dbReference>
<dbReference type="GO" id="GO:0016020">
    <property type="term" value="C:membrane"/>
    <property type="evidence" value="ECO:0007669"/>
    <property type="project" value="UniProtKB-SubCell"/>
</dbReference>